<gene>
    <name evidence="1" type="ORF">NPIL_383311</name>
</gene>
<protein>
    <submittedName>
        <fullName evidence="1">Uncharacterized protein</fullName>
    </submittedName>
</protein>
<evidence type="ECO:0000313" key="1">
    <source>
        <dbReference type="EMBL" id="GFS55542.1"/>
    </source>
</evidence>
<dbReference type="EMBL" id="BMAW01092573">
    <property type="protein sequence ID" value="GFS55542.1"/>
    <property type="molecule type" value="Genomic_DNA"/>
</dbReference>
<sequence>MLFDALKVSKQYGSLTKRETYVIKSETRPFARKHYQASDQNIVPKFFSERRANTNANVCAGEIPREDEFCISPELPVT</sequence>
<accession>A0A8X6MG74</accession>
<organism evidence="1 2">
    <name type="scientific">Nephila pilipes</name>
    <name type="common">Giant wood spider</name>
    <name type="synonym">Nephila maculata</name>
    <dbReference type="NCBI Taxonomy" id="299642"/>
    <lineage>
        <taxon>Eukaryota</taxon>
        <taxon>Metazoa</taxon>
        <taxon>Ecdysozoa</taxon>
        <taxon>Arthropoda</taxon>
        <taxon>Chelicerata</taxon>
        <taxon>Arachnida</taxon>
        <taxon>Araneae</taxon>
        <taxon>Araneomorphae</taxon>
        <taxon>Entelegynae</taxon>
        <taxon>Araneoidea</taxon>
        <taxon>Nephilidae</taxon>
        <taxon>Nephila</taxon>
    </lineage>
</organism>
<reference evidence="1" key="1">
    <citation type="submission" date="2020-08" db="EMBL/GenBank/DDBJ databases">
        <title>Multicomponent nature underlies the extraordinary mechanical properties of spider dragline silk.</title>
        <authorList>
            <person name="Kono N."/>
            <person name="Nakamura H."/>
            <person name="Mori M."/>
            <person name="Yoshida Y."/>
            <person name="Ohtoshi R."/>
            <person name="Malay A.D."/>
            <person name="Moran D.A.P."/>
            <person name="Tomita M."/>
            <person name="Numata K."/>
            <person name="Arakawa K."/>
        </authorList>
    </citation>
    <scope>NUCLEOTIDE SEQUENCE</scope>
</reference>
<keyword evidence="2" id="KW-1185">Reference proteome</keyword>
<dbReference type="AlphaFoldDB" id="A0A8X6MG74"/>
<evidence type="ECO:0000313" key="2">
    <source>
        <dbReference type="Proteomes" id="UP000887013"/>
    </source>
</evidence>
<proteinExistence type="predicted"/>
<comment type="caution">
    <text evidence="1">The sequence shown here is derived from an EMBL/GenBank/DDBJ whole genome shotgun (WGS) entry which is preliminary data.</text>
</comment>
<dbReference type="Proteomes" id="UP000887013">
    <property type="component" value="Unassembled WGS sequence"/>
</dbReference>
<name>A0A8X6MG74_NEPPI</name>
<feature type="non-terminal residue" evidence="1">
    <location>
        <position position="78"/>
    </location>
</feature>